<name>A0A2S9J070_9SPHI</name>
<organism evidence="1 2">
    <name type="scientific">Sphingobacterium haloxyli</name>
    <dbReference type="NCBI Taxonomy" id="2100533"/>
    <lineage>
        <taxon>Bacteria</taxon>
        <taxon>Pseudomonadati</taxon>
        <taxon>Bacteroidota</taxon>
        <taxon>Sphingobacteriia</taxon>
        <taxon>Sphingobacteriales</taxon>
        <taxon>Sphingobacteriaceae</taxon>
        <taxon>Sphingobacterium</taxon>
    </lineage>
</organism>
<dbReference type="Gene3D" id="3.40.50.1820">
    <property type="entry name" value="alpha/beta hydrolase"/>
    <property type="match status" value="1"/>
</dbReference>
<dbReference type="Proteomes" id="UP000239711">
    <property type="component" value="Unassembled WGS sequence"/>
</dbReference>
<dbReference type="SUPFAM" id="SSF53474">
    <property type="entry name" value="alpha/beta-Hydrolases"/>
    <property type="match status" value="1"/>
</dbReference>
<dbReference type="AlphaFoldDB" id="A0A2S9J070"/>
<keyword evidence="2" id="KW-1185">Reference proteome</keyword>
<reference evidence="1 2" key="1">
    <citation type="submission" date="2018-02" db="EMBL/GenBank/DDBJ databases">
        <title>The draft genome of Sphingobacterium sp. 5JN-11.</title>
        <authorList>
            <person name="Liu L."/>
            <person name="Li L."/>
            <person name="Liang L."/>
            <person name="Zhang X."/>
            <person name="Wang T."/>
        </authorList>
    </citation>
    <scope>NUCLEOTIDE SEQUENCE [LARGE SCALE GENOMIC DNA]</scope>
    <source>
        <strain evidence="1 2">5JN-11</strain>
    </source>
</reference>
<accession>A0A2S9J070</accession>
<dbReference type="EMBL" id="PVBQ01000017">
    <property type="protein sequence ID" value="PRD46140.1"/>
    <property type="molecule type" value="Genomic_DNA"/>
</dbReference>
<sequence length="202" mass="22765">MFSLVGQKASAQLSAQKHIVYLHGKIIEDQGREAISEAFGKYELDSILAAFKAINAVVYCEIRNTNADPKRYAKRVSKQIDSLIAIGVRPKNITIVGASKGAIIASHISSFNTHLINYVFLAGNNAYQEQNNNWKFHGQVLSIFDASDDIAGKSYQYWKDKDNYTTTFEEIELNTGLGHGFLYKPLTEWMEPTKKWIAKQKL</sequence>
<comment type="caution">
    <text evidence="1">The sequence shown here is derived from an EMBL/GenBank/DDBJ whole genome shotgun (WGS) entry which is preliminary data.</text>
</comment>
<dbReference type="InterPro" id="IPR029058">
    <property type="entry name" value="AB_hydrolase_fold"/>
</dbReference>
<evidence type="ECO:0000313" key="2">
    <source>
        <dbReference type="Proteomes" id="UP000239711"/>
    </source>
</evidence>
<evidence type="ECO:0008006" key="3">
    <source>
        <dbReference type="Google" id="ProtNLM"/>
    </source>
</evidence>
<protein>
    <recommendedName>
        <fullName evidence="3">Alpha/beta hydrolase</fullName>
    </recommendedName>
</protein>
<gene>
    <name evidence="1" type="ORF">C5745_17110</name>
</gene>
<evidence type="ECO:0000313" key="1">
    <source>
        <dbReference type="EMBL" id="PRD46140.1"/>
    </source>
</evidence>
<proteinExistence type="predicted"/>